<sequence>MSKHFNEKKTCSYAENWCDIWGRRWTIAGQASMRLHSYLPWLLLLATTGAKAELACGDFLAQLGKKPTYLVYQGCKQDRNRQSEPYTARYWVHGRHAYQAEAYLRRNYGLPQLQHYCCIWDSTPHFWRDRRTGIGYMLSMATGEELGKKRADWPTIDTFYVNVDAYAEDP</sequence>
<evidence type="ECO:0000313" key="1">
    <source>
        <dbReference type="EMBL" id="MDC8760516.1"/>
    </source>
</evidence>
<gene>
    <name evidence="1" type="ORF">OIK44_23285</name>
</gene>
<dbReference type="InterPro" id="IPR032537">
    <property type="entry name" value="DUF4952"/>
</dbReference>
<evidence type="ECO:0000313" key="2">
    <source>
        <dbReference type="Proteomes" id="UP001221208"/>
    </source>
</evidence>
<reference evidence="1 2" key="1">
    <citation type="submission" date="2022-10" db="EMBL/GenBank/DDBJ databases">
        <title>Janthinobacterium sp. hw3 Genome sequencing.</title>
        <authorList>
            <person name="Park S."/>
        </authorList>
    </citation>
    <scope>NUCLEOTIDE SEQUENCE [LARGE SCALE GENOMIC DNA]</scope>
    <source>
        <strain evidence="2">hw3</strain>
    </source>
</reference>
<protein>
    <submittedName>
        <fullName evidence="1">DUF4952 domain-containing protein</fullName>
    </submittedName>
</protein>
<accession>A0ABT5K680</accession>
<dbReference type="Proteomes" id="UP001221208">
    <property type="component" value="Unassembled WGS sequence"/>
</dbReference>
<dbReference type="RefSeq" id="WP_273674350.1">
    <property type="nucleotide sequence ID" value="NZ_JAQQXR010000014.1"/>
</dbReference>
<dbReference type="EMBL" id="JAQQXR010000014">
    <property type="protein sequence ID" value="MDC8760516.1"/>
    <property type="molecule type" value="Genomic_DNA"/>
</dbReference>
<proteinExistence type="predicted"/>
<keyword evidence="2" id="KW-1185">Reference proteome</keyword>
<comment type="caution">
    <text evidence="1">The sequence shown here is derived from an EMBL/GenBank/DDBJ whole genome shotgun (WGS) entry which is preliminary data.</text>
</comment>
<organism evidence="1 2">
    <name type="scientific">Janthinobacterium fluminis</name>
    <dbReference type="NCBI Taxonomy" id="2987524"/>
    <lineage>
        <taxon>Bacteria</taxon>
        <taxon>Pseudomonadati</taxon>
        <taxon>Pseudomonadota</taxon>
        <taxon>Betaproteobacteria</taxon>
        <taxon>Burkholderiales</taxon>
        <taxon>Oxalobacteraceae</taxon>
        <taxon>Janthinobacterium</taxon>
    </lineage>
</organism>
<name>A0ABT5K680_9BURK</name>
<dbReference type="Pfam" id="PF16310">
    <property type="entry name" value="DUF4952"/>
    <property type="match status" value="1"/>
</dbReference>